<sequence length="255" mass="28200">MWVLHILAGLSALVLGLSSFDAYQHGRLSLGGAFVGVVAGALMPYGAAVIWALLVVPVGFSGAAIRKLARRAHGGSRPAGADANAQGIWLKAFREDCLIRYCPSSGEWQLDADAGPGRPEPSEAGCGDLRRVGLVTRRTCFVALFVDEGGRLCLHLDGHPFDLSDGLTRVKRRGWIPFIKTFEVWHREQLAFHCHYAWADLNEWPDDEDVDIFLSIAALTNDATRRERLAWFWTQRRAGVPITELVAWEQRPQQG</sequence>
<protein>
    <submittedName>
        <fullName evidence="2">Uncharacterized protein</fullName>
    </submittedName>
</protein>
<evidence type="ECO:0000313" key="3">
    <source>
        <dbReference type="Proteomes" id="UP001606210"/>
    </source>
</evidence>
<reference evidence="2 3" key="1">
    <citation type="submission" date="2024-08" db="EMBL/GenBank/DDBJ databases">
        <authorList>
            <person name="Lu H."/>
        </authorList>
    </citation>
    <scope>NUCLEOTIDE SEQUENCE [LARGE SCALE GENOMIC DNA]</scope>
    <source>
        <strain evidence="2 3">LYH14W</strain>
    </source>
</reference>
<organism evidence="2 3">
    <name type="scientific">Pelomonas parva</name>
    <dbReference type="NCBI Taxonomy" id="3299032"/>
    <lineage>
        <taxon>Bacteria</taxon>
        <taxon>Pseudomonadati</taxon>
        <taxon>Pseudomonadota</taxon>
        <taxon>Betaproteobacteria</taxon>
        <taxon>Burkholderiales</taxon>
        <taxon>Sphaerotilaceae</taxon>
        <taxon>Roseateles</taxon>
    </lineage>
</organism>
<dbReference type="RefSeq" id="WP_394480655.1">
    <property type="nucleotide sequence ID" value="NZ_JBIGHV010000006.1"/>
</dbReference>
<keyword evidence="1" id="KW-1133">Transmembrane helix</keyword>
<dbReference type="EMBL" id="JBIGHV010000006">
    <property type="protein sequence ID" value="MFG6431520.1"/>
    <property type="molecule type" value="Genomic_DNA"/>
</dbReference>
<feature type="transmembrane region" description="Helical" evidence="1">
    <location>
        <begin position="32"/>
        <end position="60"/>
    </location>
</feature>
<evidence type="ECO:0000313" key="2">
    <source>
        <dbReference type="EMBL" id="MFG6431520.1"/>
    </source>
</evidence>
<keyword evidence="3" id="KW-1185">Reference proteome</keyword>
<name>A0ABW7F729_9BURK</name>
<proteinExistence type="predicted"/>
<keyword evidence="1" id="KW-0812">Transmembrane</keyword>
<evidence type="ECO:0000256" key="1">
    <source>
        <dbReference type="SAM" id="Phobius"/>
    </source>
</evidence>
<gene>
    <name evidence="2" type="ORF">ACG00Y_16495</name>
</gene>
<accession>A0ABW7F729</accession>
<comment type="caution">
    <text evidence="2">The sequence shown here is derived from an EMBL/GenBank/DDBJ whole genome shotgun (WGS) entry which is preliminary data.</text>
</comment>
<dbReference type="Proteomes" id="UP001606210">
    <property type="component" value="Unassembled WGS sequence"/>
</dbReference>
<keyword evidence="1" id="KW-0472">Membrane</keyword>